<keyword evidence="1" id="KW-0472">Membrane</keyword>
<dbReference type="Proteomes" id="UP000242864">
    <property type="component" value="Chromosome"/>
</dbReference>
<evidence type="ECO:0000313" key="4">
    <source>
        <dbReference type="Proteomes" id="UP000242864"/>
    </source>
</evidence>
<gene>
    <name evidence="3" type="ORF">B5P37_06390</name>
</gene>
<feature type="transmembrane region" description="Helical" evidence="1">
    <location>
        <begin position="121"/>
        <end position="149"/>
    </location>
</feature>
<feature type="transmembrane region" description="Helical" evidence="1">
    <location>
        <begin position="259"/>
        <end position="288"/>
    </location>
</feature>
<dbReference type="GO" id="GO:0006629">
    <property type="term" value="P:lipid metabolic process"/>
    <property type="evidence" value="ECO:0007669"/>
    <property type="project" value="InterPro"/>
</dbReference>
<dbReference type="InterPro" id="IPR030395">
    <property type="entry name" value="GP_PDE_dom"/>
</dbReference>
<dbReference type="InterPro" id="IPR018476">
    <property type="entry name" value="GlyceroP-diester-Pdiesterase_M"/>
</dbReference>
<keyword evidence="1" id="KW-0812">Transmembrane</keyword>
<dbReference type="Gene3D" id="3.20.20.190">
    <property type="entry name" value="Phosphatidylinositol (PI) phosphodiesterase"/>
    <property type="match status" value="1"/>
</dbReference>
<keyword evidence="1" id="KW-1133">Transmembrane helix</keyword>
<name>A0AAC9WJF8_9STAP</name>
<sequence length="584" mass="67301">MHLKSYLFSIVKNLYRHKMNYLINVTLLQLVLVMSSTFVLSTLFQIMLKLSGETQLNKENYVHVLFTPVNLVLTLLFILILALFMLIEFSFLTLLTYGYYKQEHYALKTILHRALTTYKQLFGIQLLYFILYFILTLPIAHLSLSSILTQDLYIPKFITGEIVKTPLGFWLYTLTMIVLAFLNYRLILVIPLMILDGRKVSQSMKLSWRLTGQHQFKLITVIITLQTALIIVMTILFSIVVMVFSIIDPQGNHWLATPILFIILKGLFFLGTVITKLILVATLVYYLINHHHLNPSLKVVPPRPYSRTIKCFLVVLLAMASAASIYELRTYSFNDKVEIIAHRGFVKKGVENSFESLKAAGALHVDYVEMDIVMTRDQQFAVIHDNQLKRLTGHEGHVQDMTLAELQQLTLRQGEWTSKIMSLEEAVQQARKQQTQLLIELKPYGQEPANYVDILLEHLERLHVGQHAKLMSLDYDLISKVKTRTHSIPCGYIIPFQIGDLPKTNLDFYLIEDFSYSPELASQAHQMNKKLYVWTVNGEDDIVKYLNTPIDGIITDDPDIVNAQKQTFLFENQYAARAIRALLY</sequence>
<dbReference type="RefSeq" id="WP_085237447.1">
    <property type="nucleotide sequence ID" value="NZ_CP020773.1"/>
</dbReference>
<dbReference type="KEGG" id="slz:B5P37_06390"/>
<dbReference type="InterPro" id="IPR017946">
    <property type="entry name" value="PLC-like_Pdiesterase_TIM-brl"/>
</dbReference>
<feature type="domain" description="GP-PDE" evidence="2">
    <location>
        <begin position="337"/>
        <end position="565"/>
    </location>
</feature>
<dbReference type="PROSITE" id="PS51704">
    <property type="entry name" value="GP_PDE"/>
    <property type="match status" value="1"/>
</dbReference>
<proteinExistence type="predicted"/>
<dbReference type="PANTHER" id="PTHR46211">
    <property type="entry name" value="GLYCEROPHOSPHORYL DIESTER PHOSPHODIESTERASE"/>
    <property type="match status" value="1"/>
</dbReference>
<feature type="transmembrane region" description="Helical" evidence="1">
    <location>
        <begin position="68"/>
        <end position="100"/>
    </location>
</feature>
<dbReference type="EMBL" id="CP020773">
    <property type="protein sequence ID" value="ARJ50973.1"/>
    <property type="molecule type" value="Genomic_DNA"/>
</dbReference>
<keyword evidence="4" id="KW-1185">Reference proteome</keyword>
<dbReference type="AlphaFoldDB" id="A0AAC9WJF8"/>
<evidence type="ECO:0000313" key="3">
    <source>
        <dbReference type="EMBL" id="ARJ50973.1"/>
    </source>
</evidence>
<reference evidence="3 4" key="1">
    <citation type="submission" date="2017-04" db="EMBL/GenBank/DDBJ databases">
        <authorList>
            <person name="Veseli I.A."/>
            <person name="Tang C."/>
            <person name="Pombert J.-F."/>
        </authorList>
    </citation>
    <scope>NUCLEOTIDE SEQUENCE [LARGE SCALE GENOMIC DNA]</scope>
    <source>
        <strain evidence="3 4">ATCC 700373</strain>
    </source>
</reference>
<organism evidence="3 4">
    <name type="scientific">Staphylococcus lutrae</name>
    <dbReference type="NCBI Taxonomy" id="155085"/>
    <lineage>
        <taxon>Bacteria</taxon>
        <taxon>Bacillati</taxon>
        <taxon>Bacillota</taxon>
        <taxon>Bacilli</taxon>
        <taxon>Bacillales</taxon>
        <taxon>Staphylococcaceae</taxon>
        <taxon>Staphylococcus</taxon>
    </lineage>
</organism>
<feature type="transmembrane region" description="Helical" evidence="1">
    <location>
        <begin position="216"/>
        <end position="247"/>
    </location>
</feature>
<dbReference type="PANTHER" id="PTHR46211:SF8">
    <property type="entry name" value="PHOSPHODIESTERASE"/>
    <property type="match status" value="1"/>
</dbReference>
<dbReference type="CDD" id="cd08579">
    <property type="entry name" value="GDPD_memb_like"/>
    <property type="match status" value="1"/>
</dbReference>
<feature type="transmembrane region" description="Helical" evidence="1">
    <location>
        <begin position="169"/>
        <end position="195"/>
    </location>
</feature>
<evidence type="ECO:0000256" key="1">
    <source>
        <dbReference type="SAM" id="Phobius"/>
    </source>
</evidence>
<dbReference type="SUPFAM" id="SSF51695">
    <property type="entry name" value="PLC-like phosphodiesterases"/>
    <property type="match status" value="1"/>
</dbReference>
<dbReference type="Pfam" id="PF10110">
    <property type="entry name" value="GPDPase_memb"/>
    <property type="match status" value="1"/>
</dbReference>
<feature type="transmembrane region" description="Helical" evidence="1">
    <location>
        <begin position="309"/>
        <end position="326"/>
    </location>
</feature>
<accession>A0AAC9WJF8</accession>
<dbReference type="Pfam" id="PF03009">
    <property type="entry name" value="GDPD"/>
    <property type="match status" value="1"/>
</dbReference>
<protein>
    <recommendedName>
        <fullName evidence="2">GP-PDE domain-containing protein</fullName>
    </recommendedName>
</protein>
<dbReference type="GO" id="GO:0008081">
    <property type="term" value="F:phosphoric diester hydrolase activity"/>
    <property type="evidence" value="ECO:0007669"/>
    <property type="project" value="InterPro"/>
</dbReference>
<evidence type="ECO:0000259" key="2">
    <source>
        <dbReference type="PROSITE" id="PS51704"/>
    </source>
</evidence>
<feature type="transmembrane region" description="Helical" evidence="1">
    <location>
        <begin position="21"/>
        <end position="48"/>
    </location>
</feature>